<dbReference type="EMBL" id="JAINUG010000044">
    <property type="protein sequence ID" value="KAJ8406342.1"/>
    <property type="molecule type" value="Genomic_DNA"/>
</dbReference>
<organism evidence="2 3">
    <name type="scientific">Aldrovandia affinis</name>
    <dbReference type="NCBI Taxonomy" id="143900"/>
    <lineage>
        <taxon>Eukaryota</taxon>
        <taxon>Metazoa</taxon>
        <taxon>Chordata</taxon>
        <taxon>Craniata</taxon>
        <taxon>Vertebrata</taxon>
        <taxon>Euteleostomi</taxon>
        <taxon>Actinopterygii</taxon>
        <taxon>Neopterygii</taxon>
        <taxon>Teleostei</taxon>
        <taxon>Notacanthiformes</taxon>
        <taxon>Halosauridae</taxon>
        <taxon>Aldrovandia</taxon>
    </lineage>
</organism>
<evidence type="ECO:0000256" key="1">
    <source>
        <dbReference type="SAM" id="MobiDB-lite"/>
    </source>
</evidence>
<protein>
    <submittedName>
        <fullName evidence="2">Uncharacterized protein</fullName>
    </submittedName>
</protein>
<feature type="compositionally biased region" description="Basic residues" evidence="1">
    <location>
        <begin position="86"/>
        <end position="105"/>
    </location>
</feature>
<proteinExistence type="predicted"/>
<evidence type="ECO:0000313" key="2">
    <source>
        <dbReference type="EMBL" id="KAJ8406342.1"/>
    </source>
</evidence>
<evidence type="ECO:0000313" key="3">
    <source>
        <dbReference type="Proteomes" id="UP001221898"/>
    </source>
</evidence>
<dbReference type="Proteomes" id="UP001221898">
    <property type="component" value="Unassembled WGS sequence"/>
</dbReference>
<gene>
    <name evidence="2" type="ORF">AAFF_G00305730</name>
</gene>
<keyword evidence="3" id="KW-1185">Reference proteome</keyword>
<dbReference type="AlphaFoldDB" id="A0AAD7SQM3"/>
<reference evidence="2" key="1">
    <citation type="journal article" date="2023" name="Science">
        <title>Genome structures resolve the early diversification of teleost fishes.</title>
        <authorList>
            <person name="Parey E."/>
            <person name="Louis A."/>
            <person name="Montfort J."/>
            <person name="Bouchez O."/>
            <person name="Roques C."/>
            <person name="Iampietro C."/>
            <person name="Lluch J."/>
            <person name="Castinel A."/>
            <person name="Donnadieu C."/>
            <person name="Desvignes T."/>
            <person name="Floi Bucao C."/>
            <person name="Jouanno E."/>
            <person name="Wen M."/>
            <person name="Mejri S."/>
            <person name="Dirks R."/>
            <person name="Jansen H."/>
            <person name="Henkel C."/>
            <person name="Chen W.J."/>
            <person name="Zahm M."/>
            <person name="Cabau C."/>
            <person name="Klopp C."/>
            <person name="Thompson A.W."/>
            <person name="Robinson-Rechavi M."/>
            <person name="Braasch I."/>
            <person name="Lecointre G."/>
            <person name="Bobe J."/>
            <person name="Postlethwait J.H."/>
            <person name="Berthelot C."/>
            <person name="Roest Crollius H."/>
            <person name="Guiguen Y."/>
        </authorList>
    </citation>
    <scope>NUCLEOTIDE SEQUENCE</scope>
    <source>
        <strain evidence="2">NC1722</strain>
    </source>
</reference>
<accession>A0AAD7SQM3</accession>
<comment type="caution">
    <text evidence="2">The sequence shown here is derived from an EMBL/GenBank/DDBJ whole genome shotgun (WGS) entry which is preliminary data.</text>
</comment>
<sequence length="105" mass="11693">MNNTCRRSVREDLPTDCTGRLSNGDPVTRNQYVNCVYGASVFWAPARFSSHRSAAVDGQCLAQRPRSTCSGVGSFPAPGRRDRSGARPHHSRCQPHVRHQYVTHQ</sequence>
<name>A0AAD7SQM3_9TELE</name>
<feature type="region of interest" description="Disordered" evidence="1">
    <location>
        <begin position="64"/>
        <end position="105"/>
    </location>
</feature>